<dbReference type="Pfam" id="PF07859">
    <property type="entry name" value="Abhydrolase_3"/>
    <property type="match status" value="2"/>
</dbReference>
<dbReference type="AlphaFoldDB" id="A0A0E0QRU1"/>
<evidence type="ECO:0000256" key="1">
    <source>
        <dbReference type="ARBA" id="ARBA00010515"/>
    </source>
</evidence>
<dbReference type="Proteomes" id="UP000008022">
    <property type="component" value="Unassembled WGS sequence"/>
</dbReference>
<feature type="domain" description="Alpha/beta hydrolase fold-3" evidence="4">
    <location>
        <begin position="97"/>
        <end position="329"/>
    </location>
</feature>
<name>A0A0E0QRU1_ORYRU</name>
<protein>
    <recommendedName>
        <fullName evidence="4">Alpha/beta hydrolase fold-3 domain-containing protein</fullName>
    </recommendedName>
</protein>
<dbReference type="STRING" id="4529.A0A0E0QRU1"/>
<dbReference type="InterPro" id="IPR029058">
    <property type="entry name" value="AB_hydrolase_fold"/>
</dbReference>
<evidence type="ECO:0000313" key="6">
    <source>
        <dbReference type="Proteomes" id="UP000008022"/>
    </source>
</evidence>
<proteinExistence type="inferred from homology"/>
<dbReference type="PANTHER" id="PTHR23024">
    <property type="entry name" value="ARYLACETAMIDE DEACETYLASE"/>
    <property type="match status" value="1"/>
</dbReference>
<dbReference type="GO" id="GO:0016787">
    <property type="term" value="F:hydrolase activity"/>
    <property type="evidence" value="ECO:0007669"/>
    <property type="project" value="UniProtKB-KW"/>
</dbReference>
<keyword evidence="2" id="KW-0378">Hydrolase</keyword>
<comment type="similarity">
    <text evidence="1">Belongs to the 'GDXG' lipolytic enzyme family.</text>
</comment>
<feature type="compositionally biased region" description="Low complexity" evidence="3">
    <location>
        <begin position="937"/>
        <end position="960"/>
    </location>
</feature>
<dbReference type="Gramene" id="ORUFI09G12240.1">
    <property type="protein sequence ID" value="ORUFI09G12240.1"/>
    <property type="gene ID" value="ORUFI09G12240"/>
</dbReference>
<keyword evidence="6" id="KW-1185">Reference proteome</keyword>
<sequence length="984" mass="105640">MSSTNKSSPARNESGGDGDGDIAVDLFPFLRVYKDGRIKKFVRHATVPASPVERSPSGVVTKDVVAVDDETGVSVRLFLPVDAAAAAVAAGRRLPLVVYVHGGAFCSGSASAPPFHRYAESLAARAAAVVVSVDYRLAPEHPMPAGYDDAWAALRWAASSRHFDPWVSNYADTACVFLAGESAGANIVHNVALRAAAAAAGCEDDDDGGGGIDIEGIILLQPCFWGTERLPCERPTAWRRAAPPMFLPERLDALWPFATAGAAGNGDPRIDPPAEAVASLPCRRALVSVATEDVLRGRGRRYAAALMRGGAWGGEATLVESGGEDHCFHLSPRPNPNAAALMDHVAEFIAKGNTSTSSPMAKRRRRRRRCTLHGAGAEKTTSMHALRGQTAPKVQHAGSGIMANKADKYVASVVYVIATPMLVIGRSTPPKAHSDRFGAPERVGGSWCATRDKTRSGNGVATKDVVIDDETGVSVRVFLPVDAAAAAAAAGRRLPLVVYVHGGAFCTGSASARMFHDYAESLSARAAAVVVSVDYRLAPAHPVPAAYNDAWAALRWAASRRLSDDTWVGDYADLSCVFLAGESVGANIVHNVAVRAGAATRNAGEVFDDDDDIDIEGMILLQPYFWGTERLPCETRTREPPPMLLPERIDALWPYVTAGNNNNGGNDPRIDPPAEAIASLPCRRALVSVATEDVLRDRGRRYAAALRGGAWGGEATLVESRCVEHCFHLLPEFGSHAETGVLMDRVAMFIAKGKTPPPISMLMEEERATKKTRSSAVVPACWRVPRGPRCTAQAVVGLRRAGFGVGNMIRLPSKAQKYHRVPAIALRSVLQTRTREGPASHEHKQDHIAVDLFPFLRANVQGRPRQEVYVRHTSVPASSSDEIRSPNGVVTIPGVSVRLFLPAAAACRRLPLVCLRPWRRVLYRERLRAPRCSTATRSHSPRAPRQSPSPSTTASRRSTPVPAAYDDAWAALRWVASRHTVQYP</sequence>
<dbReference type="OMA" id="PASHEHK"/>
<evidence type="ECO:0000256" key="3">
    <source>
        <dbReference type="SAM" id="MobiDB-lite"/>
    </source>
</evidence>
<dbReference type="EnsemblPlants" id="ORUFI09G12240.1">
    <property type="protein sequence ID" value="ORUFI09G12240.1"/>
    <property type="gene ID" value="ORUFI09G12240"/>
</dbReference>
<organism evidence="5 6">
    <name type="scientific">Oryza rufipogon</name>
    <name type="common">Brownbeard rice</name>
    <name type="synonym">Asian wild rice</name>
    <dbReference type="NCBI Taxonomy" id="4529"/>
    <lineage>
        <taxon>Eukaryota</taxon>
        <taxon>Viridiplantae</taxon>
        <taxon>Streptophyta</taxon>
        <taxon>Embryophyta</taxon>
        <taxon>Tracheophyta</taxon>
        <taxon>Spermatophyta</taxon>
        <taxon>Magnoliopsida</taxon>
        <taxon>Liliopsida</taxon>
        <taxon>Poales</taxon>
        <taxon>Poaceae</taxon>
        <taxon>BOP clade</taxon>
        <taxon>Oryzoideae</taxon>
        <taxon>Oryzeae</taxon>
        <taxon>Oryzinae</taxon>
        <taxon>Oryza</taxon>
    </lineage>
</organism>
<dbReference type="SUPFAM" id="SSF53474">
    <property type="entry name" value="alpha/beta-Hydrolases"/>
    <property type="match status" value="2"/>
</dbReference>
<reference evidence="6" key="1">
    <citation type="submission" date="2013-06" db="EMBL/GenBank/DDBJ databases">
        <authorList>
            <person name="Zhao Q."/>
        </authorList>
    </citation>
    <scope>NUCLEOTIDE SEQUENCE</scope>
    <source>
        <strain evidence="6">cv. W1943</strain>
    </source>
</reference>
<dbReference type="HOGENOM" id="CLU_012494_22_5_1"/>
<dbReference type="PROSITE" id="PS01173">
    <property type="entry name" value="LIPASE_GDXG_HIS"/>
    <property type="match status" value="2"/>
</dbReference>
<dbReference type="InterPro" id="IPR013094">
    <property type="entry name" value="AB_hydrolase_3"/>
</dbReference>
<evidence type="ECO:0000259" key="4">
    <source>
        <dbReference type="Pfam" id="PF07859"/>
    </source>
</evidence>
<dbReference type="Gene3D" id="3.40.50.1820">
    <property type="entry name" value="alpha/beta hydrolase"/>
    <property type="match status" value="2"/>
</dbReference>
<dbReference type="PANTHER" id="PTHR23024:SF563">
    <property type="entry name" value="OS09G0435700 PROTEIN"/>
    <property type="match status" value="1"/>
</dbReference>
<evidence type="ECO:0000256" key="2">
    <source>
        <dbReference type="ARBA" id="ARBA00022801"/>
    </source>
</evidence>
<feature type="domain" description="Alpha/beta hydrolase fold-3" evidence="4">
    <location>
        <begin position="497"/>
        <end position="728"/>
    </location>
</feature>
<dbReference type="InterPro" id="IPR050466">
    <property type="entry name" value="Carboxylest/Gibb_receptor"/>
</dbReference>
<reference evidence="5" key="2">
    <citation type="submission" date="2015-06" db="UniProtKB">
        <authorList>
            <consortium name="EnsemblPlants"/>
        </authorList>
    </citation>
    <scope>IDENTIFICATION</scope>
</reference>
<dbReference type="eggNOG" id="KOG1515">
    <property type="taxonomic scope" value="Eukaryota"/>
</dbReference>
<evidence type="ECO:0000313" key="5">
    <source>
        <dbReference type="EnsemblPlants" id="ORUFI09G12240.1"/>
    </source>
</evidence>
<accession>A0A0E0QRU1</accession>
<dbReference type="InterPro" id="IPR002168">
    <property type="entry name" value="Lipase_GDXG_HIS_AS"/>
</dbReference>
<feature type="region of interest" description="Disordered" evidence="3">
    <location>
        <begin position="932"/>
        <end position="960"/>
    </location>
</feature>